<keyword evidence="3" id="KW-1185">Reference proteome</keyword>
<evidence type="ECO:0000256" key="1">
    <source>
        <dbReference type="SAM" id="MobiDB-lite"/>
    </source>
</evidence>
<reference evidence="2 3" key="1">
    <citation type="submission" date="2022-09" db="EMBL/GenBank/DDBJ databases">
        <authorList>
            <person name="Palmer J.M."/>
        </authorList>
    </citation>
    <scope>NUCLEOTIDE SEQUENCE [LARGE SCALE GENOMIC DNA]</scope>
    <source>
        <strain evidence="2 3">DSM 7382</strain>
    </source>
</reference>
<dbReference type="EMBL" id="JASBNA010000071">
    <property type="protein sequence ID" value="KAK7678516.1"/>
    <property type="molecule type" value="Genomic_DNA"/>
</dbReference>
<feature type="region of interest" description="Disordered" evidence="1">
    <location>
        <begin position="71"/>
        <end position="103"/>
    </location>
</feature>
<name>A0AAW0FDC2_9APHY</name>
<protein>
    <submittedName>
        <fullName evidence="2">Uncharacterized protein</fullName>
    </submittedName>
</protein>
<gene>
    <name evidence="2" type="ORF">QCA50_018577</name>
</gene>
<proteinExistence type="predicted"/>
<evidence type="ECO:0000313" key="3">
    <source>
        <dbReference type="Proteomes" id="UP001385951"/>
    </source>
</evidence>
<dbReference type="Proteomes" id="UP001385951">
    <property type="component" value="Unassembled WGS sequence"/>
</dbReference>
<accession>A0AAW0FDC2</accession>
<dbReference type="AlphaFoldDB" id="A0AAW0FDC2"/>
<sequence>MLPNGHRFQLSFDISHGDAPTVVQLPIIEYVAQVKDEKLQKEVAFRDENSQIKTEVDSDNSYVDDAVVDGTHRHSAVSPRRAVARSSTPRDKGSVGRNNEFKNVSSRQAIKMRNLKHWIHWFQTESDEPAHMPPPGPWPADKGLRYHDLYMQRAENGALKVWRYLPNNTGEDGKWVRLRVGAEVDVPGLAGPRVFVINKQGKPSFVLQGTVNKLYNELEK</sequence>
<organism evidence="2 3">
    <name type="scientific">Cerrena zonata</name>
    <dbReference type="NCBI Taxonomy" id="2478898"/>
    <lineage>
        <taxon>Eukaryota</taxon>
        <taxon>Fungi</taxon>
        <taxon>Dikarya</taxon>
        <taxon>Basidiomycota</taxon>
        <taxon>Agaricomycotina</taxon>
        <taxon>Agaricomycetes</taxon>
        <taxon>Polyporales</taxon>
        <taxon>Cerrenaceae</taxon>
        <taxon>Cerrena</taxon>
    </lineage>
</organism>
<comment type="caution">
    <text evidence="2">The sequence shown here is derived from an EMBL/GenBank/DDBJ whole genome shotgun (WGS) entry which is preliminary data.</text>
</comment>
<evidence type="ECO:0000313" key="2">
    <source>
        <dbReference type="EMBL" id="KAK7678516.1"/>
    </source>
</evidence>